<name>A0A098YS01_9BACT</name>
<accession>A0A098YS01</accession>
<comment type="caution">
    <text evidence="1">The sequence shown here is derived from an EMBL/GenBank/DDBJ whole genome shotgun (WGS) entry which is preliminary data.</text>
</comment>
<evidence type="ECO:0000313" key="2">
    <source>
        <dbReference type="Proteomes" id="UP000029723"/>
    </source>
</evidence>
<dbReference type="Proteomes" id="UP000029723">
    <property type="component" value="Unassembled WGS sequence"/>
</dbReference>
<reference evidence="1 2" key="1">
    <citation type="submission" date="2014-07" db="EMBL/GenBank/DDBJ databases">
        <authorList>
            <person name="McCorrison J."/>
            <person name="Sanka R."/>
            <person name="Torralba M."/>
            <person name="Gillis M."/>
            <person name="Haft D.H."/>
            <person name="Methe B."/>
            <person name="Sutton G."/>
            <person name="Nelson K.E."/>
        </authorList>
    </citation>
    <scope>NUCLEOTIDE SEQUENCE [LARGE SCALE GENOMIC DNA]</scope>
    <source>
        <strain evidence="1 2">S9-PR14</strain>
    </source>
</reference>
<proteinExistence type="predicted"/>
<evidence type="ECO:0000313" key="1">
    <source>
        <dbReference type="EMBL" id="KGI22047.1"/>
    </source>
</evidence>
<dbReference type="EMBL" id="JRPQ01000092">
    <property type="protein sequence ID" value="KGI22047.1"/>
    <property type="molecule type" value="Genomic_DNA"/>
</dbReference>
<gene>
    <name evidence="1" type="ORF">HMPREF9304_06790</name>
</gene>
<organism evidence="1 2">
    <name type="scientific">Hoylesella timonensis S9-PR14</name>
    <dbReference type="NCBI Taxonomy" id="1401062"/>
    <lineage>
        <taxon>Bacteria</taxon>
        <taxon>Pseudomonadati</taxon>
        <taxon>Bacteroidota</taxon>
        <taxon>Bacteroidia</taxon>
        <taxon>Bacteroidales</taxon>
        <taxon>Prevotellaceae</taxon>
        <taxon>Hoylesella</taxon>
    </lineage>
</organism>
<dbReference type="AlphaFoldDB" id="A0A098YS01"/>
<protein>
    <submittedName>
        <fullName evidence="1">Uncharacterized protein</fullName>
    </submittedName>
</protein>
<sequence>MVFSISSCIETIKLIDCKCNISFCNIPLLYAKLFKNYLNCYFIAARRIILQAQKWVHDKSDIIKFFFSRVIISFEEVEHTGVEPLNIANFY</sequence>